<proteinExistence type="predicted"/>
<accession>A0A9D1L8G7</accession>
<protein>
    <submittedName>
        <fullName evidence="2">Uncharacterized protein</fullName>
    </submittedName>
</protein>
<reference evidence="2" key="2">
    <citation type="journal article" date="2021" name="PeerJ">
        <title>Extensive microbial diversity within the chicken gut microbiome revealed by metagenomics and culture.</title>
        <authorList>
            <person name="Gilroy R."/>
            <person name="Ravi A."/>
            <person name="Getino M."/>
            <person name="Pursley I."/>
            <person name="Horton D.L."/>
            <person name="Alikhan N.F."/>
            <person name="Baker D."/>
            <person name="Gharbi K."/>
            <person name="Hall N."/>
            <person name="Watson M."/>
            <person name="Adriaenssens E.M."/>
            <person name="Foster-Nyarko E."/>
            <person name="Jarju S."/>
            <person name="Secka A."/>
            <person name="Antonio M."/>
            <person name="Oren A."/>
            <person name="Chaudhuri R.R."/>
            <person name="La Ragione R."/>
            <person name="Hildebrand F."/>
            <person name="Pallen M.J."/>
        </authorList>
    </citation>
    <scope>NUCLEOTIDE SEQUENCE</scope>
    <source>
        <strain evidence="2">11300</strain>
    </source>
</reference>
<dbReference type="AlphaFoldDB" id="A0A9D1L8G7"/>
<comment type="caution">
    <text evidence="2">The sequence shown here is derived from an EMBL/GenBank/DDBJ whole genome shotgun (WGS) entry which is preliminary data.</text>
</comment>
<keyword evidence="1" id="KW-0812">Transmembrane</keyword>
<name>A0A9D1L8G7_9FIRM</name>
<evidence type="ECO:0000313" key="3">
    <source>
        <dbReference type="Proteomes" id="UP000824091"/>
    </source>
</evidence>
<gene>
    <name evidence="2" type="ORF">IAD16_05580</name>
</gene>
<reference evidence="2" key="1">
    <citation type="submission" date="2020-10" db="EMBL/GenBank/DDBJ databases">
        <authorList>
            <person name="Gilroy R."/>
        </authorList>
    </citation>
    <scope>NUCLEOTIDE SEQUENCE</scope>
    <source>
        <strain evidence="2">11300</strain>
    </source>
</reference>
<evidence type="ECO:0000256" key="1">
    <source>
        <dbReference type="SAM" id="Phobius"/>
    </source>
</evidence>
<dbReference type="EMBL" id="DVMO01000084">
    <property type="protein sequence ID" value="HIU27831.1"/>
    <property type="molecule type" value="Genomic_DNA"/>
</dbReference>
<sequence length="135" mass="15177">MANKQYKTHTYKILNNDAGLEKLIEIRRKIDDRQNNTTLELFNLLLSIAGLFNMGLGFASAVFGGAVNGNASYLEYLEDMYTTIYEDFNKPSMSGIISNVVITQRFVGQDSGGERGVIWKAERPTYKYGNPIISH</sequence>
<organism evidence="2 3">
    <name type="scientific">Candidatus Fimisoma avicola</name>
    <dbReference type="NCBI Taxonomy" id="2840826"/>
    <lineage>
        <taxon>Bacteria</taxon>
        <taxon>Bacillati</taxon>
        <taxon>Bacillota</taxon>
        <taxon>Clostridia</taxon>
        <taxon>Eubacteriales</taxon>
        <taxon>Candidatus Fimisoma</taxon>
    </lineage>
</organism>
<dbReference type="Proteomes" id="UP000824091">
    <property type="component" value="Unassembled WGS sequence"/>
</dbReference>
<evidence type="ECO:0000313" key="2">
    <source>
        <dbReference type="EMBL" id="HIU27831.1"/>
    </source>
</evidence>
<keyword evidence="1" id="KW-0472">Membrane</keyword>
<feature type="transmembrane region" description="Helical" evidence="1">
    <location>
        <begin position="41"/>
        <end position="67"/>
    </location>
</feature>
<keyword evidence="1" id="KW-1133">Transmembrane helix</keyword>